<feature type="region of interest" description="Disordered" evidence="1">
    <location>
        <begin position="1"/>
        <end position="43"/>
    </location>
</feature>
<proteinExistence type="predicted"/>
<feature type="compositionally biased region" description="Polar residues" evidence="1">
    <location>
        <begin position="19"/>
        <end position="29"/>
    </location>
</feature>
<keyword evidence="3" id="KW-1185">Reference proteome</keyword>
<protein>
    <recommendedName>
        <fullName evidence="4">Tubby C-terminal domain-containing protein</fullName>
    </recommendedName>
</protein>
<evidence type="ECO:0000313" key="2">
    <source>
        <dbReference type="EMBL" id="KAK8838333.1"/>
    </source>
</evidence>
<evidence type="ECO:0000256" key="1">
    <source>
        <dbReference type="SAM" id="MobiDB-lite"/>
    </source>
</evidence>
<evidence type="ECO:0000313" key="3">
    <source>
        <dbReference type="Proteomes" id="UP001470230"/>
    </source>
</evidence>
<accession>A0ABR2GWM4</accession>
<feature type="compositionally biased region" description="Polar residues" evidence="1">
    <location>
        <begin position="1"/>
        <end position="10"/>
    </location>
</feature>
<reference evidence="2 3" key="1">
    <citation type="submission" date="2024-04" db="EMBL/GenBank/DDBJ databases">
        <title>Tritrichomonas musculus Genome.</title>
        <authorList>
            <person name="Alves-Ferreira E."/>
            <person name="Grigg M."/>
            <person name="Lorenzi H."/>
            <person name="Galac M."/>
        </authorList>
    </citation>
    <scope>NUCLEOTIDE SEQUENCE [LARGE SCALE GENOMIC DNA]</scope>
    <source>
        <strain evidence="2 3">EAF2021</strain>
    </source>
</reference>
<dbReference type="EMBL" id="JAPFFF010000056">
    <property type="protein sequence ID" value="KAK8838333.1"/>
    <property type="molecule type" value="Genomic_DNA"/>
</dbReference>
<sequence length="455" mass="51398">MQPAQPTQIKQLPPLPKVSHQSSRPNLLPQSPRGLPIRPTASTESLQLTGSRISLRGSSAMQSMESMESSEAILQAGPNLYFPVVYNNNTFLVDPMLLENASMKFQQLLQPVLKEHQITNISLQVVGNDFTNRNMDNFLKLCQNLPADVQDSEMKQICEIAKMFQAEQIYQTGISFIQNNSDPNFYVPDDKYDGSNGKSYLYIECQNHAIHHENDLNDLEFADKSSESENKDNNNDDKVAKKAETQKDAKEDNDKKKKSVIYQIRCEKHALRRCTIFTFCTNGHAMFTAKKKSNAISIGEGTEVHLHSDTSNHVARILQGDKMDNYVIMKKQGIEYQIKYVESGIPNQYSLKLTFPHNGKKISWSPKKPSYDASNDKFYLNLHGEWNHHPLKSKKNIVLQNEAGHSTLIIRKMGNELYEVEAMPSIDPLVLFTIGISDIAGPYIDVFNEIAATGI</sequence>
<evidence type="ECO:0008006" key="4">
    <source>
        <dbReference type="Google" id="ProtNLM"/>
    </source>
</evidence>
<gene>
    <name evidence="2" type="ORF">M9Y10_035756</name>
</gene>
<feature type="region of interest" description="Disordered" evidence="1">
    <location>
        <begin position="224"/>
        <end position="254"/>
    </location>
</feature>
<dbReference type="Proteomes" id="UP001470230">
    <property type="component" value="Unassembled WGS sequence"/>
</dbReference>
<name>A0ABR2GWM4_9EUKA</name>
<comment type="caution">
    <text evidence="2">The sequence shown here is derived from an EMBL/GenBank/DDBJ whole genome shotgun (WGS) entry which is preliminary data.</text>
</comment>
<organism evidence="2 3">
    <name type="scientific">Tritrichomonas musculus</name>
    <dbReference type="NCBI Taxonomy" id="1915356"/>
    <lineage>
        <taxon>Eukaryota</taxon>
        <taxon>Metamonada</taxon>
        <taxon>Parabasalia</taxon>
        <taxon>Tritrichomonadida</taxon>
        <taxon>Tritrichomonadidae</taxon>
        <taxon>Tritrichomonas</taxon>
    </lineage>
</organism>